<comment type="similarity">
    <text evidence="9">Belongs to the DEAD box helicase family.</text>
</comment>
<dbReference type="OrthoDB" id="4310724at2759"/>
<dbReference type="Proteomes" id="UP000054337">
    <property type="component" value="Unassembled WGS sequence"/>
</dbReference>
<comment type="subcellular location">
    <subcellularLocation>
        <location evidence="1">Nucleus</location>
        <location evidence="1">Nucleolus</location>
    </subcellularLocation>
</comment>
<feature type="short sequence motif" description="Q motif" evidence="8">
    <location>
        <begin position="171"/>
        <end position="199"/>
    </location>
</feature>
<evidence type="ECO:0000256" key="5">
    <source>
        <dbReference type="ARBA" id="ARBA00022806"/>
    </source>
</evidence>
<evidence type="ECO:0000313" key="16">
    <source>
        <dbReference type="Proteomes" id="UP000054337"/>
    </source>
</evidence>
<dbReference type="GO" id="GO:0016787">
    <property type="term" value="F:hydrolase activity"/>
    <property type="evidence" value="ECO:0007669"/>
    <property type="project" value="UniProtKB-KW"/>
</dbReference>
<dbReference type="PROSITE" id="PS51192">
    <property type="entry name" value="HELICASE_ATP_BIND_1"/>
    <property type="match status" value="1"/>
</dbReference>
<evidence type="ECO:0000256" key="3">
    <source>
        <dbReference type="ARBA" id="ARBA00022741"/>
    </source>
</evidence>
<dbReference type="GO" id="GO:0003724">
    <property type="term" value="F:RNA helicase activity"/>
    <property type="evidence" value="ECO:0007669"/>
    <property type="project" value="UniProtKB-EC"/>
</dbReference>
<keyword evidence="2" id="KW-0698">rRNA processing</keyword>
<evidence type="ECO:0000256" key="4">
    <source>
        <dbReference type="ARBA" id="ARBA00022801"/>
    </source>
</evidence>
<feature type="domain" description="Helicase C-terminal" evidence="13">
    <location>
        <begin position="452"/>
        <end position="597"/>
    </location>
</feature>
<evidence type="ECO:0000259" key="13">
    <source>
        <dbReference type="PROSITE" id="PS51194"/>
    </source>
</evidence>
<dbReference type="EC" id="3.6.4.13" evidence="10"/>
<keyword evidence="6 9" id="KW-0067">ATP-binding</keyword>
<dbReference type="InterPro" id="IPR014014">
    <property type="entry name" value="RNA_helicase_DEAD_Q_motif"/>
</dbReference>
<feature type="region of interest" description="Disordered" evidence="11">
    <location>
        <begin position="104"/>
        <end position="169"/>
    </location>
</feature>
<dbReference type="SMART" id="SM00490">
    <property type="entry name" value="HELICc"/>
    <property type="match status" value="1"/>
</dbReference>
<comment type="domain">
    <text evidence="10">The Q motif is unique to and characteristic of the DEAD box family of RNA helicases and controls ATP binding and hydrolysis.</text>
</comment>
<dbReference type="GO" id="GO:0005730">
    <property type="term" value="C:nucleolus"/>
    <property type="evidence" value="ECO:0007669"/>
    <property type="project" value="UniProtKB-SubCell"/>
</dbReference>
<dbReference type="CDD" id="cd17946">
    <property type="entry name" value="DEADc_DDX24"/>
    <property type="match status" value="1"/>
</dbReference>
<dbReference type="GO" id="GO:0003723">
    <property type="term" value="F:RNA binding"/>
    <property type="evidence" value="ECO:0007669"/>
    <property type="project" value="UniProtKB-UniRule"/>
</dbReference>
<feature type="compositionally biased region" description="Acidic residues" evidence="11">
    <location>
        <begin position="124"/>
        <end position="155"/>
    </location>
</feature>
<dbReference type="PROSITE" id="PS51194">
    <property type="entry name" value="HELICASE_CTER"/>
    <property type="match status" value="1"/>
</dbReference>
<evidence type="ECO:0000259" key="14">
    <source>
        <dbReference type="PROSITE" id="PS51195"/>
    </source>
</evidence>
<gene>
    <name evidence="15" type="ORF">COCVIDRAFT_101515</name>
</gene>
<evidence type="ECO:0000259" key="12">
    <source>
        <dbReference type="PROSITE" id="PS51192"/>
    </source>
</evidence>
<evidence type="ECO:0000256" key="6">
    <source>
        <dbReference type="ARBA" id="ARBA00022840"/>
    </source>
</evidence>
<evidence type="ECO:0000256" key="9">
    <source>
        <dbReference type="RuleBase" id="RU000492"/>
    </source>
</evidence>
<evidence type="ECO:0000256" key="8">
    <source>
        <dbReference type="PROSITE-ProRule" id="PRU00552"/>
    </source>
</evidence>
<reference evidence="15 16" key="1">
    <citation type="journal article" date="2013" name="PLoS Genet.">
        <title>Comparative genome structure, secondary metabolite, and effector coding capacity across Cochliobolus pathogens.</title>
        <authorList>
            <person name="Condon B.J."/>
            <person name="Leng Y."/>
            <person name="Wu D."/>
            <person name="Bushley K.E."/>
            <person name="Ohm R.A."/>
            <person name="Otillar R."/>
            <person name="Martin J."/>
            <person name="Schackwitz W."/>
            <person name="Grimwood J."/>
            <person name="MohdZainudin N."/>
            <person name="Xue C."/>
            <person name="Wang R."/>
            <person name="Manning V.A."/>
            <person name="Dhillon B."/>
            <person name="Tu Z.J."/>
            <person name="Steffenson B.J."/>
            <person name="Salamov A."/>
            <person name="Sun H."/>
            <person name="Lowry S."/>
            <person name="LaButti K."/>
            <person name="Han J."/>
            <person name="Copeland A."/>
            <person name="Lindquist E."/>
            <person name="Barry K."/>
            <person name="Schmutz J."/>
            <person name="Baker S.E."/>
            <person name="Ciuffetti L.M."/>
            <person name="Grigoriev I.V."/>
            <person name="Zhong S."/>
            <person name="Turgeon B.G."/>
        </authorList>
    </citation>
    <scope>NUCLEOTIDE SEQUENCE [LARGE SCALE GENOMIC DNA]</scope>
    <source>
        <strain evidence="15 16">FI3</strain>
    </source>
</reference>
<dbReference type="AlphaFoldDB" id="W7EPZ6"/>
<evidence type="ECO:0000256" key="7">
    <source>
        <dbReference type="ARBA" id="ARBA00022884"/>
    </source>
</evidence>
<keyword evidence="16" id="KW-1185">Reference proteome</keyword>
<keyword evidence="3 9" id="KW-0547">Nucleotide-binding</keyword>
<dbReference type="InterPro" id="IPR027417">
    <property type="entry name" value="P-loop_NTPase"/>
</dbReference>
<feature type="region of interest" description="Disordered" evidence="11">
    <location>
        <begin position="1"/>
        <end position="32"/>
    </location>
</feature>
<evidence type="ECO:0000256" key="11">
    <source>
        <dbReference type="SAM" id="MobiDB-lite"/>
    </source>
</evidence>
<dbReference type="InterPro" id="IPR000629">
    <property type="entry name" value="RNA-helicase_DEAD-box_CS"/>
</dbReference>
<dbReference type="EMBL" id="KI968742">
    <property type="protein sequence ID" value="EUN26232.1"/>
    <property type="molecule type" value="Genomic_DNA"/>
</dbReference>
<dbReference type="PANTHER" id="PTHR24031">
    <property type="entry name" value="RNA HELICASE"/>
    <property type="match status" value="1"/>
</dbReference>
<dbReference type="Pfam" id="PF00271">
    <property type="entry name" value="Helicase_C"/>
    <property type="match status" value="1"/>
</dbReference>
<protein>
    <recommendedName>
        <fullName evidence="10">ATP-dependent RNA helicase</fullName>
        <ecNumber evidence="10">3.6.4.13</ecNumber>
    </recommendedName>
</protein>
<dbReference type="InterPro" id="IPR014001">
    <property type="entry name" value="Helicase_ATP-bd"/>
</dbReference>
<dbReference type="PROSITE" id="PS00039">
    <property type="entry name" value="DEAD_ATP_HELICASE"/>
    <property type="match status" value="1"/>
</dbReference>
<keyword evidence="5 9" id="KW-0347">Helicase</keyword>
<feature type="domain" description="DEAD-box RNA helicase Q" evidence="14">
    <location>
        <begin position="171"/>
        <end position="199"/>
    </location>
</feature>
<feature type="compositionally biased region" description="Basic and acidic residues" evidence="11">
    <location>
        <begin position="104"/>
        <end position="123"/>
    </location>
</feature>
<accession>W7EPZ6</accession>
<keyword evidence="4 9" id="KW-0378">Hydrolase</keyword>
<dbReference type="InterPro" id="IPR011545">
    <property type="entry name" value="DEAD/DEAH_box_helicase_dom"/>
</dbReference>
<name>W7EPZ6_BIPV3</name>
<dbReference type="InterPro" id="IPR001650">
    <property type="entry name" value="Helicase_C-like"/>
</dbReference>
<sequence>MKRAHAAPKKAAHKAHKRQKVDDFPKPLPTRTKRRVQLNELGWKAVSMPDRLEDTEGFYGLEEIDDVEIVKDPVTGAFHFETTKTEDEVARDVEEAWQREEDEARRLEKITFGENQEAEKDEDKEFEEDEGKEPEVQGEDEELEWEGFSDEEVETEAPTPATNGDDEEDVSAWAKLDLSEEMLGALAKLKFSKPTDIQASTIPEIIAGRDVIGKASTGSGKTLAFGIPIIESYLAGRAASKNTEDKVPLALIIAPTRELAHQINEHLVKLCAKGDFDSPYIASITGGLSVQKQRRQLEKADIVVGTPGRLWEVISSGQGLLAKFKQIKFLVVDEADRLLSQGHFKEMDDILKVLEPDDEVDENAEPAETPEVNRQTLVFSATFGKDLQRKLAGKAKFGGDQMNQQQSMEYLLKKLRFREEKPMFIDTNPTSQMASKLQEGLIECAGPEKDLYLYSLLMFYTKKRALVFTNSISAVRRITPFLTNLNLPALPLHSNMPQKARLRSIERFKERPGSILVATDVAARGLDIPKVELVIHYHLPRAADTYVHRSGRTARADASGASILICAPEEVAGVRRLIAKVHARAASAPKTKNTSFFIRTLDIDRRIVSRLKPRATISKRLADTVIAKEKKNSGDDVLRQAAEDLGVDYDSEEFDKEAKGKRGRGAGRKKKEREASQMTKAEMQALRAELRSLLSQRINTGVSARYLTSGGIDVDALMAGEGNLEFLGRVDGLGFDEDEDEE</sequence>
<keyword evidence="7 10" id="KW-0694">RNA-binding</keyword>
<dbReference type="RefSeq" id="XP_014555810.1">
    <property type="nucleotide sequence ID" value="XM_014700324.1"/>
</dbReference>
<dbReference type="GO" id="GO:0006364">
    <property type="term" value="P:rRNA processing"/>
    <property type="evidence" value="ECO:0007669"/>
    <property type="project" value="UniProtKB-KW"/>
</dbReference>
<evidence type="ECO:0000256" key="10">
    <source>
        <dbReference type="RuleBase" id="RU365068"/>
    </source>
</evidence>
<feature type="compositionally biased region" description="Basic residues" evidence="11">
    <location>
        <begin position="659"/>
        <end position="671"/>
    </location>
</feature>
<dbReference type="SUPFAM" id="SSF52540">
    <property type="entry name" value="P-loop containing nucleoside triphosphate hydrolases"/>
    <property type="match status" value="1"/>
</dbReference>
<dbReference type="Pfam" id="PF00270">
    <property type="entry name" value="DEAD"/>
    <property type="match status" value="1"/>
</dbReference>
<dbReference type="HOGENOM" id="CLU_003041_13_0_1"/>
<dbReference type="GeneID" id="26248229"/>
<comment type="catalytic activity">
    <reaction evidence="10">
        <text>ATP + H2O = ADP + phosphate + H(+)</text>
        <dbReference type="Rhea" id="RHEA:13065"/>
        <dbReference type="ChEBI" id="CHEBI:15377"/>
        <dbReference type="ChEBI" id="CHEBI:15378"/>
        <dbReference type="ChEBI" id="CHEBI:30616"/>
        <dbReference type="ChEBI" id="CHEBI:43474"/>
        <dbReference type="ChEBI" id="CHEBI:456216"/>
        <dbReference type="EC" id="3.6.4.13"/>
    </reaction>
</comment>
<dbReference type="SMART" id="SM00487">
    <property type="entry name" value="DEXDc"/>
    <property type="match status" value="1"/>
</dbReference>
<dbReference type="GO" id="GO:0005524">
    <property type="term" value="F:ATP binding"/>
    <property type="evidence" value="ECO:0007669"/>
    <property type="project" value="UniProtKB-UniRule"/>
</dbReference>
<feature type="domain" description="Helicase ATP-binding" evidence="12">
    <location>
        <begin position="202"/>
        <end position="401"/>
    </location>
</feature>
<organism evidence="15 16">
    <name type="scientific">Bipolaris victoriae (strain FI3)</name>
    <name type="common">Victoria blight of oats agent</name>
    <name type="synonym">Cochliobolus victoriae</name>
    <dbReference type="NCBI Taxonomy" id="930091"/>
    <lineage>
        <taxon>Eukaryota</taxon>
        <taxon>Fungi</taxon>
        <taxon>Dikarya</taxon>
        <taxon>Ascomycota</taxon>
        <taxon>Pezizomycotina</taxon>
        <taxon>Dothideomycetes</taxon>
        <taxon>Pleosporomycetidae</taxon>
        <taxon>Pleosporales</taxon>
        <taxon>Pleosporineae</taxon>
        <taxon>Pleosporaceae</taxon>
        <taxon>Bipolaris</taxon>
    </lineage>
</organism>
<evidence type="ECO:0000256" key="1">
    <source>
        <dbReference type="ARBA" id="ARBA00004604"/>
    </source>
</evidence>
<evidence type="ECO:0000256" key="2">
    <source>
        <dbReference type="ARBA" id="ARBA00022552"/>
    </source>
</evidence>
<proteinExistence type="inferred from homology"/>
<evidence type="ECO:0000313" key="15">
    <source>
        <dbReference type="EMBL" id="EUN26232.1"/>
    </source>
</evidence>
<feature type="compositionally biased region" description="Basic residues" evidence="11">
    <location>
        <begin position="1"/>
        <end position="19"/>
    </location>
</feature>
<dbReference type="Gene3D" id="3.40.50.300">
    <property type="entry name" value="P-loop containing nucleotide triphosphate hydrolases"/>
    <property type="match status" value="2"/>
</dbReference>
<feature type="region of interest" description="Disordered" evidence="11">
    <location>
        <begin position="653"/>
        <end position="679"/>
    </location>
</feature>
<comment type="function">
    <text evidence="10">RNA helicase.</text>
</comment>
<dbReference type="PROSITE" id="PS51195">
    <property type="entry name" value="Q_MOTIF"/>
    <property type="match status" value="1"/>
</dbReference>
<dbReference type="CDD" id="cd18787">
    <property type="entry name" value="SF2_C_DEAD"/>
    <property type="match status" value="1"/>
</dbReference>